<comment type="subcellular location">
    <subcellularLocation>
        <location evidence="1">Cell inner membrane</location>
        <topology evidence="1">Multi-pass membrane protein</topology>
    </subcellularLocation>
</comment>
<dbReference type="Pfam" id="PF02653">
    <property type="entry name" value="BPD_transp_2"/>
    <property type="match status" value="1"/>
</dbReference>
<evidence type="ECO:0000256" key="4">
    <source>
        <dbReference type="ARBA" id="ARBA00022692"/>
    </source>
</evidence>
<evidence type="ECO:0000256" key="3">
    <source>
        <dbReference type="ARBA" id="ARBA00022475"/>
    </source>
</evidence>
<evidence type="ECO:0000256" key="6">
    <source>
        <dbReference type="ARBA" id="ARBA00022989"/>
    </source>
</evidence>
<evidence type="ECO:0000256" key="5">
    <source>
        <dbReference type="ARBA" id="ARBA00022970"/>
    </source>
</evidence>
<evidence type="ECO:0000313" key="13">
    <source>
        <dbReference type="Proteomes" id="UP001589896"/>
    </source>
</evidence>
<keyword evidence="7 10" id="KW-0472">Membrane</keyword>
<protein>
    <submittedName>
        <fullName evidence="12">Branched-chain amino acid ABC transporter permease</fullName>
    </submittedName>
</protein>
<evidence type="ECO:0000256" key="11">
    <source>
        <dbReference type="SAM" id="SignalP"/>
    </source>
</evidence>
<accession>A0ABV6RUY2</accession>
<feature type="transmembrane region" description="Helical" evidence="10">
    <location>
        <begin position="254"/>
        <end position="275"/>
    </location>
</feature>
<name>A0ABV6RUY2_9GAMM</name>
<evidence type="ECO:0000256" key="10">
    <source>
        <dbReference type="SAM" id="Phobius"/>
    </source>
</evidence>
<keyword evidence="5" id="KW-0029">Amino-acid transport</keyword>
<feature type="transmembrane region" description="Helical" evidence="10">
    <location>
        <begin position="387"/>
        <end position="416"/>
    </location>
</feature>
<dbReference type="InterPro" id="IPR001851">
    <property type="entry name" value="ABC_transp_permease"/>
</dbReference>
<dbReference type="PANTHER" id="PTHR11795:SF449">
    <property type="entry name" value="BRANCHED-CHAIN AMINO ACID TRANSPORT PERMEASE PROTEIN LIVH-RELATED"/>
    <property type="match status" value="1"/>
</dbReference>
<dbReference type="Proteomes" id="UP001589896">
    <property type="component" value="Unassembled WGS sequence"/>
</dbReference>
<proteinExistence type="inferred from homology"/>
<feature type="signal peptide" evidence="11">
    <location>
        <begin position="1"/>
        <end position="43"/>
    </location>
</feature>
<keyword evidence="6 10" id="KW-1133">Transmembrane helix</keyword>
<keyword evidence="3" id="KW-1003">Cell membrane</keyword>
<comment type="caution">
    <text evidence="12">The sequence shown here is derived from an EMBL/GenBank/DDBJ whole genome shotgun (WGS) entry which is preliminary data.</text>
</comment>
<evidence type="ECO:0000313" key="12">
    <source>
        <dbReference type="EMBL" id="MFC0680786.1"/>
    </source>
</evidence>
<keyword evidence="11" id="KW-0732">Signal</keyword>
<feature type="transmembrane region" description="Helical" evidence="10">
    <location>
        <begin position="422"/>
        <end position="443"/>
    </location>
</feature>
<keyword evidence="4 10" id="KW-0812">Transmembrane</keyword>
<dbReference type="PANTHER" id="PTHR11795">
    <property type="entry name" value="BRANCHED-CHAIN AMINO ACID TRANSPORT SYSTEM PERMEASE PROTEIN LIVH"/>
    <property type="match status" value="1"/>
</dbReference>
<evidence type="ECO:0000256" key="8">
    <source>
        <dbReference type="ARBA" id="ARBA00037998"/>
    </source>
</evidence>
<sequence length="456" mass="47792">MSQAHASPGTTAPGARRPAALIAALFAVLIAFLTLASPAPAMAEETGAPADQPSEVGLDEHPNRVSGNVLLNSEPLEGVHITVSGGGYTADVWTNAEGQWRVGVPEKAEYTVTLDENTLPEGIAVVDETGADETPNVKEAEIGPSGRVTMNFFIGRGERNTVSFVDQLVERMVNGLNFGLMLGLAAIGLSLVFGTTGLSNFAHAEMVTFGAIAALFFVGFDIPIWVAIPIALIASAAFGLALDAGLWRPLRRKGVGVVQLMIVSIGLSLALRYVFQYFIGGGTEQLPGSNSAQIQLFGAVSLSVIDMVSMAISVLVIVAFAFWLLRTRVGKATRAISDNPSLAAASGIDVDQVVRIVWVVAATLAGLAGVLYAYYRPGIRWDMGAQILLLIFAAVTLGGLGTAFGALIGALIVGMLTEVSSLWIPADLRFAGALVVLILILLFRPQGILGRRARIG</sequence>
<organism evidence="12 13">
    <name type="scientific">Lysobacter korlensis</name>
    <dbReference type="NCBI Taxonomy" id="553636"/>
    <lineage>
        <taxon>Bacteria</taxon>
        <taxon>Pseudomonadati</taxon>
        <taxon>Pseudomonadota</taxon>
        <taxon>Gammaproteobacteria</taxon>
        <taxon>Lysobacterales</taxon>
        <taxon>Lysobacteraceae</taxon>
        <taxon>Lysobacter</taxon>
    </lineage>
</organism>
<evidence type="ECO:0000256" key="7">
    <source>
        <dbReference type="ARBA" id="ARBA00023136"/>
    </source>
</evidence>
<feature type="transmembrane region" description="Helical" evidence="10">
    <location>
        <begin position="178"/>
        <end position="202"/>
    </location>
</feature>
<feature type="region of interest" description="Disordered" evidence="9">
    <location>
        <begin position="44"/>
        <end position="68"/>
    </location>
</feature>
<dbReference type="InterPro" id="IPR052157">
    <property type="entry name" value="BCAA_transport_permease"/>
</dbReference>
<reference evidence="12 13" key="1">
    <citation type="submission" date="2024-09" db="EMBL/GenBank/DDBJ databases">
        <authorList>
            <person name="Sun Q."/>
            <person name="Mori K."/>
        </authorList>
    </citation>
    <scope>NUCLEOTIDE SEQUENCE [LARGE SCALE GENOMIC DNA]</scope>
    <source>
        <strain evidence="12 13">KCTC 23076</strain>
    </source>
</reference>
<feature type="chain" id="PRO_5045572852" evidence="11">
    <location>
        <begin position="44"/>
        <end position="456"/>
    </location>
</feature>
<keyword evidence="2" id="KW-0813">Transport</keyword>
<feature type="transmembrane region" description="Helical" evidence="10">
    <location>
        <begin position="296"/>
        <end position="325"/>
    </location>
</feature>
<evidence type="ECO:0000256" key="2">
    <source>
        <dbReference type="ARBA" id="ARBA00022448"/>
    </source>
</evidence>
<gene>
    <name evidence="12" type="ORF">ACFFGH_23395</name>
</gene>
<feature type="transmembrane region" description="Helical" evidence="10">
    <location>
        <begin position="356"/>
        <end position="375"/>
    </location>
</feature>
<feature type="transmembrane region" description="Helical" evidence="10">
    <location>
        <begin position="209"/>
        <end position="242"/>
    </location>
</feature>
<comment type="similarity">
    <text evidence="8">Belongs to the binding-protein-dependent transport system permease family. LivHM subfamily.</text>
</comment>
<dbReference type="RefSeq" id="WP_386672837.1">
    <property type="nucleotide sequence ID" value="NZ_JBHLTG010000006.1"/>
</dbReference>
<dbReference type="EMBL" id="JBHLTG010000006">
    <property type="protein sequence ID" value="MFC0680786.1"/>
    <property type="molecule type" value="Genomic_DNA"/>
</dbReference>
<dbReference type="CDD" id="cd06582">
    <property type="entry name" value="TM_PBP1_LivH_like"/>
    <property type="match status" value="1"/>
</dbReference>
<evidence type="ECO:0000256" key="9">
    <source>
        <dbReference type="SAM" id="MobiDB-lite"/>
    </source>
</evidence>
<evidence type="ECO:0000256" key="1">
    <source>
        <dbReference type="ARBA" id="ARBA00004429"/>
    </source>
</evidence>
<keyword evidence="13" id="KW-1185">Reference proteome</keyword>